<feature type="region of interest" description="Disordered" evidence="1">
    <location>
        <begin position="109"/>
        <end position="152"/>
    </location>
</feature>
<proteinExistence type="predicted"/>
<dbReference type="EMBL" id="MU151187">
    <property type="protein sequence ID" value="KAF9447748.1"/>
    <property type="molecule type" value="Genomic_DNA"/>
</dbReference>
<dbReference type="AlphaFoldDB" id="A0A9P5XB26"/>
<evidence type="ECO:0000313" key="3">
    <source>
        <dbReference type="Proteomes" id="UP000807342"/>
    </source>
</evidence>
<gene>
    <name evidence="2" type="ORF">P691DRAFT_781960</name>
</gene>
<sequence>MDFYQLMIISTELEHGVCVLGMLSSHWENSPITRLEVWLDRTGLGLVFLPRALSARWSGLDRAGTFRKGALETFKARPSPSKADIAVEIVRRLRMETDANALLALVTPNRRQTGPNEDVNVPEEDMNIPSHAYPDLHSPFHKDPAKTLDIGP</sequence>
<accession>A0A9P5XB26</accession>
<dbReference type="Proteomes" id="UP000807342">
    <property type="component" value="Unassembled WGS sequence"/>
</dbReference>
<evidence type="ECO:0000313" key="2">
    <source>
        <dbReference type="EMBL" id="KAF9447748.1"/>
    </source>
</evidence>
<evidence type="ECO:0000256" key="1">
    <source>
        <dbReference type="SAM" id="MobiDB-lite"/>
    </source>
</evidence>
<organism evidence="2 3">
    <name type="scientific">Macrolepiota fuliginosa MF-IS2</name>
    <dbReference type="NCBI Taxonomy" id="1400762"/>
    <lineage>
        <taxon>Eukaryota</taxon>
        <taxon>Fungi</taxon>
        <taxon>Dikarya</taxon>
        <taxon>Basidiomycota</taxon>
        <taxon>Agaricomycotina</taxon>
        <taxon>Agaricomycetes</taxon>
        <taxon>Agaricomycetidae</taxon>
        <taxon>Agaricales</taxon>
        <taxon>Agaricineae</taxon>
        <taxon>Agaricaceae</taxon>
        <taxon>Macrolepiota</taxon>
    </lineage>
</organism>
<keyword evidence="3" id="KW-1185">Reference proteome</keyword>
<reference evidence="2" key="1">
    <citation type="submission" date="2020-11" db="EMBL/GenBank/DDBJ databases">
        <authorList>
            <consortium name="DOE Joint Genome Institute"/>
            <person name="Ahrendt S."/>
            <person name="Riley R."/>
            <person name="Andreopoulos W."/>
            <person name="Labutti K."/>
            <person name="Pangilinan J."/>
            <person name="Ruiz-Duenas F.J."/>
            <person name="Barrasa J.M."/>
            <person name="Sanchez-Garcia M."/>
            <person name="Camarero S."/>
            <person name="Miyauchi S."/>
            <person name="Serrano A."/>
            <person name="Linde D."/>
            <person name="Babiker R."/>
            <person name="Drula E."/>
            <person name="Ayuso-Fernandez I."/>
            <person name="Pacheco R."/>
            <person name="Padilla G."/>
            <person name="Ferreira P."/>
            <person name="Barriuso J."/>
            <person name="Kellner H."/>
            <person name="Castanera R."/>
            <person name="Alfaro M."/>
            <person name="Ramirez L."/>
            <person name="Pisabarro A.G."/>
            <person name="Kuo A."/>
            <person name="Tritt A."/>
            <person name="Lipzen A."/>
            <person name="He G."/>
            <person name="Yan M."/>
            <person name="Ng V."/>
            <person name="Cullen D."/>
            <person name="Martin F."/>
            <person name="Rosso M.-N."/>
            <person name="Henrissat B."/>
            <person name="Hibbett D."/>
            <person name="Martinez A.T."/>
            <person name="Grigoriev I.V."/>
        </authorList>
    </citation>
    <scope>NUCLEOTIDE SEQUENCE</scope>
    <source>
        <strain evidence="2">MF-IS2</strain>
    </source>
</reference>
<name>A0A9P5XB26_9AGAR</name>
<comment type="caution">
    <text evidence="2">The sequence shown here is derived from an EMBL/GenBank/DDBJ whole genome shotgun (WGS) entry which is preliminary data.</text>
</comment>
<protein>
    <submittedName>
        <fullName evidence="2">Uncharacterized protein</fullName>
    </submittedName>
</protein>